<dbReference type="InParanoid" id="E1ZAR5"/>
<dbReference type="eggNOG" id="KOG4639">
    <property type="taxonomic scope" value="Eukaryota"/>
</dbReference>
<evidence type="ECO:0000313" key="4">
    <source>
        <dbReference type="Proteomes" id="UP000008141"/>
    </source>
</evidence>
<dbReference type="GO" id="GO:0001682">
    <property type="term" value="P:tRNA 5'-leader removal"/>
    <property type="evidence" value="ECO:0007669"/>
    <property type="project" value="InterPro"/>
</dbReference>
<dbReference type="AlphaFoldDB" id="E1ZAR5"/>
<dbReference type="GeneID" id="17356423"/>
<proteinExistence type="inferred from homology"/>
<keyword evidence="2" id="KW-0819">tRNA processing</keyword>
<dbReference type="FunCoup" id="E1ZAR5">
    <property type="interactions" value="1161"/>
</dbReference>
<organism evidence="4">
    <name type="scientific">Chlorella variabilis</name>
    <name type="common">Green alga</name>
    <dbReference type="NCBI Taxonomy" id="554065"/>
    <lineage>
        <taxon>Eukaryota</taxon>
        <taxon>Viridiplantae</taxon>
        <taxon>Chlorophyta</taxon>
        <taxon>core chlorophytes</taxon>
        <taxon>Trebouxiophyceae</taxon>
        <taxon>Chlorellales</taxon>
        <taxon>Chlorellaceae</taxon>
        <taxon>Chlorella clade</taxon>
        <taxon>Chlorella</taxon>
    </lineage>
</organism>
<dbReference type="InterPro" id="IPR038085">
    <property type="entry name" value="Rnp2-like_sf"/>
</dbReference>
<sequence length="143" mass="15842">MVRFKNRYLLFELAWKDGKFDDSINEAVLLAAFRDSLRQNFGDHGLGTALASFQVKCYNPVSNLCVIRCSRDEYRQVWCSLCLITSIKHRVVAPRLLHLTGTVASCQRAAEVCHGAATAGRRLTQQQAKAAEEAAARLAAMAV</sequence>
<evidence type="ECO:0000256" key="1">
    <source>
        <dbReference type="ARBA" id="ARBA00010800"/>
    </source>
</evidence>
<accession>E1ZAR5</accession>
<dbReference type="GO" id="GO:0000172">
    <property type="term" value="C:ribonuclease MRP complex"/>
    <property type="evidence" value="ECO:0007669"/>
    <property type="project" value="TreeGrafter"/>
</dbReference>
<comment type="similarity">
    <text evidence="1">Belongs to the eukaryotic/archaeal RNase P protein component 2 family.</text>
</comment>
<gene>
    <name evidence="3" type="ORF">CHLNCDRAFT_143925</name>
</gene>
<dbReference type="Gene3D" id="3.30.70.3250">
    <property type="entry name" value="Ribonuclease P, Pop5 subunit"/>
    <property type="match status" value="1"/>
</dbReference>
<dbReference type="PANTHER" id="PTHR15441:SF2">
    <property type="entry name" value="RIBONUCLEASE P_MRP PROTEIN SUBUNIT POP5"/>
    <property type="match status" value="1"/>
</dbReference>
<dbReference type="Pfam" id="PF01900">
    <property type="entry name" value="RNase_P_Rpp14"/>
    <property type="match status" value="1"/>
</dbReference>
<evidence type="ECO:0000313" key="3">
    <source>
        <dbReference type="EMBL" id="EFN57104.1"/>
    </source>
</evidence>
<name>E1ZAR5_CHLVA</name>
<dbReference type="GO" id="GO:0005730">
    <property type="term" value="C:nucleolus"/>
    <property type="evidence" value="ECO:0007669"/>
    <property type="project" value="TreeGrafter"/>
</dbReference>
<keyword evidence="4" id="KW-1185">Reference proteome</keyword>
<dbReference type="PANTHER" id="PTHR15441">
    <property type="entry name" value="RIBONUCLEASE P PROTEIN SUBUNIT P14"/>
    <property type="match status" value="1"/>
</dbReference>
<protein>
    <submittedName>
        <fullName evidence="3">Uncharacterized protein</fullName>
    </submittedName>
</protein>
<dbReference type="STRING" id="554065.E1ZAR5"/>
<dbReference type="EMBL" id="GL433840">
    <property type="protein sequence ID" value="EFN57104.1"/>
    <property type="molecule type" value="Genomic_DNA"/>
</dbReference>
<dbReference type="InterPro" id="IPR002759">
    <property type="entry name" value="Pop5/Rpp14/Rnp2-like"/>
</dbReference>
<dbReference type="GO" id="GO:0030681">
    <property type="term" value="C:multimeric ribonuclease P complex"/>
    <property type="evidence" value="ECO:0007669"/>
    <property type="project" value="TreeGrafter"/>
</dbReference>
<dbReference type="SUPFAM" id="SSF160350">
    <property type="entry name" value="Rnp2-like"/>
    <property type="match status" value="1"/>
</dbReference>
<dbReference type="OrthoDB" id="24745at2759"/>
<reference evidence="3 4" key="1">
    <citation type="journal article" date="2010" name="Plant Cell">
        <title>The Chlorella variabilis NC64A genome reveals adaptation to photosymbiosis, coevolution with viruses, and cryptic sex.</title>
        <authorList>
            <person name="Blanc G."/>
            <person name="Duncan G."/>
            <person name="Agarkova I."/>
            <person name="Borodovsky M."/>
            <person name="Gurnon J."/>
            <person name="Kuo A."/>
            <person name="Lindquist E."/>
            <person name="Lucas S."/>
            <person name="Pangilinan J."/>
            <person name="Polle J."/>
            <person name="Salamov A."/>
            <person name="Terry A."/>
            <person name="Yamada T."/>
            <person name="Dunigan D.D."/>
            <person name="Grigoriev I.V."/>
            <person name="Claverie J.M."/>
            <person name="Van Etten J.L."/>
        </authorList>
    </citation>
    <scope>NUCLEOTIDE SEQUENCE [LARGE SCALE GENOMIC DNA]</scope>
    <source>
        <strain evidence="3 4">NC64A</strain>
    </source>
</reference>
<dbReference type="OMA" id="MQNYLDK"/>
<dbReference type="GO" id="GO:0033204">
    <property type="term" value="F:ribonuclease P RNA binding"/>
    <property type="evidence" value="ECO:0007669"/>
    <property type="project" value="TreeGrafter"/>
</dbReference>
<evidence type="ECO:0000256" key="2">
    <source>
        <dbReference type="ARBA" id="ARBA00022694"/>
    </source>
</evidence>
<dbReference type="RefSeq" id="XP_005849206.1">
    <property type="nucleotide sequence ID" value="XM_005849144.1"/>
</dbReference>
<dbReference type="KEGG" id="cvr:CHLNCDRAFT_143925"/>
<dbReference type="Proteomes" id="UP000008141">
    <property type="component" value="Unassembled WGS sequence"/>
</dbReference>